<dbReference type="InterPro" id="IPR044859">
    <property type="entry name" value="Allene_oxi_cyc_Dirigent"/>
</dbReference>
<protein>
    <recommendedName>
        <fullName evidence="4">Dirigent protein</fullName>
    </recommendedName>
</protein>
<proteinExistence type="evidence at transcript level"/>
<evidence type="ECO:0000256" key="4">
    <source>
        <dbReference type="RuleBase" id="RU363099"/>
    </source>
</evidence>
<keyword evidence="4" id="KW-0732">Signal</keyword>
<feature type="signal peptide" evidence="4">
    <location>
        <begin position="1"/>
        <end position="25"/>
    </location>
</feature>
<dbReference type="InterPro" id="IPR004265">
    <property type="entry name" value="Dirigent"/>
</dbReference>
<keyword evidence="4" id="KW-0052">Apoplast</keyword>
<comment type="subcellular location">
    <subcellularLocation>
        <location evidence="4">Secreted</location>
        <location evidence="4">Extracellular space</location>
        <location evidence="4">Apoplast</location>
    </subcellularLocation>
</comment>
<dbReference type="Gene3D" id="2.40.480.10">
    <property type="entry name" value="Allene oxide cyclase-like"/>
    <property type="match status" value="1"/>
</dbReference>
<evidence type="ECO:0000256" key="1">
    <source>
        <dbReference type="ARBA" id="ARBA00010746"/>
    </source>
</evidence>
<evidence type="ECO:0000313" key="5">
    <source>
        <dbReference type="EMBL" id="QBA29402.1"/>
    </source>
</evidence>
<gene>
    <name evidence="5" type="primary">DIR7</name>
</gene>
<name>A0A411DVA5_9APIA</name>
<dbReference type="PANTHER" id="PTHR21495">
    <property type="entry name" value="NUCLEOPORIN-RELATED"/>
    <property type="match status" value="1"/>
</dbReference>
<dbReference type="GO" id="GO:0048046">
    <property type="term" value="C:apoplast"/>
    <property type="evidence" value="ECO:0007669"/>
    <property type="project" value="UniProtKB-SubCell"/>
</dbReference>
<dbReference type="AlphaFoldDB" id="A0A411DVA5"/>
<keyword evidence="3 4" id="KW-0964">Secreted</keyword>
<accession>A0A411DVA5</accession>
<evidence type="ECO:0000256" key="2">
    <source>
        <dbReference type="ARBA" id="ARBA00011738"/>
    </source>
</evidence>
<dbReference type="GO" id="GO:0009699">
    <property type="term" value="P:phenylpropanoid biosynthetic process"/>
    <property type="evidence" value="ECO:0007669"/>
    <property type="project" value="UniProtKB-ARBA"/>
</dbReference>
<organism evidence="5">
    <name type="scientific">Panax notoginseng</name>
    <name type="common">notoginseng</name>
    <dbReference type="NCBI Taxonomy" id="44586"/>
    <lineage>
        <taxon>Eukaryota</taxon>
        <taxon>Viridiplantae</taxon>
        <taxon>Streptophyta</taxon>
        <taxon>Embryophyta</taxon>
        <taxon>Tracheophyta</taxon>
        <taxon>Spermatophyta</taxon>
        <taxon>Magnoliopsida</taxon>
        <taxon>eudicotyledons</taxon>
        <taxon>Gunneridae</taxon>
        <taxon>Pentapetalae</taxon>
        <taxon>asterids</taxon>
        <taxon>campanulids</taxon>
        <taxon>Apiales</taxon>
        <taxon>Araliaceae</taxon>
        <taxon>Panax</taxon>
    </lineage>
</organism>
<feature type="chain" id="PRO_5018813421" description="Dirigent protein" evidence="4">
    <location>
        <begin position="26"/>
        <end position="185"/>
    </location>
</feature>
<evidence type="ECO:0000256" key="3">
    <source>
        <dbReference type="ARBA" id="ARBA00022525"/>
    </source>
</evidence>
<comment type="function">
    <text evidence="4">Dirigent proteins impart stereoselectivity on the phenoxy radical-coupling reaction, yielding optically active lignans from two molecules of coniferyl alcohol in the biosynthesis of lignans, flavonolignans, and alkaloids and thus plays a central role in plant secondary metabolism.</text>
</comment>
<comment type="subunit">
    <text evidence="2 4">Homodimer.</text>
</comment>
<dbReference type="EMBL" id="MH230198">
    <property type="protein sequence ID" value="QBA29402.1"/>
    <property type="molecule type" value="mRNA"/>
</dbReference>
<sequence length="185" mass="20290">MSSNSPTKLSLCFILFIFTCMQSETAQLQEAKIMAVYLQDRTRGPNTTVVPIAGIHGKAWTYFSFGTVYCADDPITEGLEESSAQIGRAQGIFVISSLDGSIAQVLLSLVGTNEEYSGSTIEIQGPSRQLEKAREVAVVGGTGKFRYARGYVTFETVVLDLANSYSVVRCNITLEQDLYDVYRPE</sequence>
<comment type="similarity">
    <text evidence="1 4">Belongs to the plant dirigent protein family.</text>
</comment>
<dbReference type="Pfam" id="PF03018">
    <property type="entry name" value="Dirigent"/>
    <property type="match status" value="1"/>
</dbReference>
<reference evidence="5" key="1">
    <citation type="submission" date="2018-04" db="EMBL/GenBank/DDBJ databases">
        <title>Dirigent family genes were involved in the molecular interaction - Fusarium solani.</title>
        <authorList>
            <person name="Liu D."/>
            <person name="Guan R."/>
            <person name="Pu L."/>
            <person name="Li X."/>
            <person name="Zhao Q."/>
            <person name="Ge F."/>
        </authorList>
    </citation>
    <scope>NUCLEOTIDE SEQUENCE</scope>
</reference>